<dbReference type="InterPro" id="IPR007303">
    <property type="entry name" value="TIP41-like"/>
</dbReference>
<proteinExistence type="inferred from homology"/>
<evidence type="ECO:0000313" key="7">
    <source>
        <dbReference type="Proteomes" id="UP000285883"/>
    </source>
</evidence>
<organism evidence="4 7">
    <name type="scientific">Phytophthora kernoviae</name>
    <dbReference type="NCBI Taxonomy" id="325452"/>
    <lineage>
        <taxon>Eukaryota</taxon>
        <taxon>Sar</taxon>
        <taxon>Stramenopiles</taxon>
        <taxon>Oomycota</taxon>
        <taxon>Peronosporomycetes</taxon>
        <taxon>Peronosporales</taxon>
        <taxon>Peronosporaceae</taxon>
        <taxon>Phytophthora</taxon>
    </lineage>
</organism>
<dbReference type="PANTHER" id="PTHR21021:SF16">
    <property type="entry name" value="TIP41-LIKE PROTEIN"/>
    <property type="match status" value="1"/>
</dbReference>
<name>A0A3R7JD98_9STRA</name>
<protein>
    <submittedName>
        <fullName evidence="4">Uncharacterized protein</fullName>
    </submittedName>
</protein>
<dbReference type="Proteomes" id="UP000285624">
    <property type="component" value="Unassembled WGS sequence"/>
</dbReference>
<reference evidence="6 7" key="2">
    <citation type="submission" date="2018-07" db="EMBL/GenBank/DDBJ databases">
        <title>Genome sequencing of oomycete isolates from Chile give support for New Zealand origin for Phytophthora kernoviae and make available the first Nothophytophthora sp. genome.</title>
        <authorList>
            <person name="Studholme D.J."/>
            <person name="Sanfuentes E."/>
            <person name="Panda P."/>
            <person name="Hill R."/>
            <person name="Sambles C."/>
            <person name="Grant M."/>
            <person name="Williams N.M."/>
            <person name="Mcdougal R.L."/>
        </authorList>
    </citation>
    <scope>NUCLEOTIDE SEQUENCE [LARGE SCALE GENOMIC DNA]</scope>
    <source>
        <strain evidence="4">Chile2</strain>
        <strain evidence="5">Chile4</strain>
    </source>
</reference>
<comment type="caution">
    <text evidence="4">The sequence shown here is derived from an EMBL/GenBank/DDBJ whole genome shotgun (WGS) entry which is preliminary data.</text>
</comment>
<evidence type="ECO:0000313" key="4">
    <source>
        <dbReference type="EMBL" id="RLN37718.1"/>
    </source>
</evidence>
<dbReference type="Proteomes" id="UP000785171">
    <property type="component" value="Unassembled WGS sequence"/>
</dbReference>
<reference evidence="2" key="3">
    <citation type="submission" date="2020-06" db="EMBL/GenBank/DDBJ databases">
        <authorList>
            <person name="Studholme D.J."/>
        </authorList>
    </citation>
    <scope>NUCLEOTIDE SEQUENCE</scope>
    <source>
        <strain evidence="2">NZFS 2646</strain>
        <strain evidence="3">NZFS 3630</strain>
    </source>
</reference>
<dbReference type="EMBL" id="JPWV03000009">
    <property type="protein sequence ID" value="KAG2531641.1"/>
    <property type="molecule type" value="Genomic_DNA"/>
</dbReference>
<evidence type="ECO:0000313" key="6">
    <source>
        <dbReference type="Proteomes" id="UP000285624"/>
    </source>
</evidence>
<evidence type="ECO:0000313" key="3">
    <source>
        <dbReference type="EMBL" id="KAG2532996.1"/>
    </source>
</evidence>
<evidence type="ECO:0000313" key="5">
    <source>
        <dbReference type="EMBL" id="RLN84939.1"/>
    </source>
</evidence>
<sequence length="211" mass="24285">MSSAQREQLAAELHLAPAIPLPEVVFADSTLQVDYPACGLSIHFDAREALHTWMQDHEGVTDHWEPSSFDFTYSTTYKGSVAQERSPVKIDTTSEKLPLDKLQQQVAILFYDRVILFEEISAKSTSKFERYYCRIDEKNVKMVDTRYYHEFGDDFIWRDHEIREALIPELKQALSSKSQEQQDILIELSGDIVYGMLEPTLSSTEKVSLRS</sequence>
<comment type="similarity">
    <text evidence="1">Belongs to the TIP41 family.</text>
</comment>
<dbReference type="EMBL" id="MBDN02000013">
    <property type="protein sequence ID" value="RLN84939.1"/>
    <property type="molecule type" value="Genomic_DNA"/>
</dbReference>
<dbReference type="EMBL" id="MAYM02000527">
    <property type="protein sequence ID" value="RLN37718.1"/>
    <property type="molecule type" value="Genomic_DNA"/>
</dbReference>
<dbReference type="PANTHER" id="PTHR21021">
    <property type="entry name" value="GAF/PUTATIVE CYTOSKELETAL PROTEIN"/>
    <property type="match status" value="1"/>
</dbReference>
<dbReference type="Proteomes" id="UP000285883">
    <property type="component" value="Unassembled WGS sequence"/>
</dbReference>
<gene>
    <name evidence="4" type="ORF">BBI17_000789</name>
    <name evidence="5" type="ORF">BBO99_00000887</name>
    <name evidence="2" type="ORF">JM16_000784</name>
    <name evidence="3" type="ORF">JM18_000867</name>
</gene>
<dbReference type="GO" id="GO:0031929">
    <property type="term" value="P:TOR signaling"/>
    <property type="evidence" value="ECO:0007669"/>
    <property type="project" value="TreeGrafter"/>
</dbReference>
<reference evidence="2" key="1">
    <citation type="journal article" date="2015" name="Genom Data">
        <title>Genome sequences of six Phytophthora species associated with forests in New Zealand.</title>
        <authorList>
            <person name="Studholme D.J."/>
            <person name="McDougal R.L."/>
            <person name="Sambles C."/>
            <person name="Hansen E."/>
            <person name="Hardy G."/>
            <person name="Grant M."/>
            <person name="Ganley R.J."/>
            <person name="Williams N.M."/>
        </authorList>
    </citation>
    <scope>NUCLEOTIDE SEQUENCE</scope>
    <source>
        <strain evidence="2">NZFS 2646</strain>
        <strain evidence="3">NZFS 3630</strain>
    </source>
</reference>
<dbReference type="InterPro" id="IPR051330">
    <property type="entry name" value="Phosphatase_reg/MetRdx"/>
</dbReference>
<dbReference type="Pfam" id="PF04176">
    <property type="entry name" value="TIP41"/>
    <property type="match status" value="1"/>
</dbReference>
<dbReference type="Proteomes" id="UP000792063">
    <property type="component" value="Unassembled WGS sequence"/>
</dbReference>
<dbReference type="GO" id="GO:0005829">
    <property type="term" value="C:cytosol"/>
    <property type="evidence" value="ECO:0007669"/>
    <property type="project" value="TreeGrafter"/>
</dbReference>
<dbReference type="EMBL" id="JPWU03000006">
    <property type="protein sequence ID" value="KAG2532996.1"/>
    <property type="molecule type" value="Genomic_DNA"/>
</dbReference>
<evidence type="ECO:0000256" key="1">
    <source>
        <dbReference type="ARBA" id="ARBA00006658"/>
    </source>
</evidence>
<dbReference type="AlphaFoldDB" id="A0A3R7JD98"/>
<keyword evidence="6" id="KW-1185">Reference proteome</keyword>
<evidence type="ECO:0000313" key="2">
    <source>
        <dbReference type="EMBL" id="KAG2531641.1"/>
    </source>
</evidence>
<accession>A0A3R7JD98</accession>